<name>A0A7S9HCJ8_9ALTE</name>
<accession>A0A7S9HCJ8</accession>
<reference evidence="2 3" key="1">
    <citation type="submission" date="2020-11" db="EMBL/GenBank/DDBJ databases">
        <title>Complete genome sequence for Salinimonas sp. strain G2-b.</title>
        <authorList>
            <person name="Park S.-J."/>
        </authorList>
    </citation>
    <scope>NUCLEOTIDE SEQUENCE [LARGE SCALE GENOMIC DNA]</scope>
    <source>
        <strain evidence="2 3">G2-b</strain>
    </source>
</reference>
<dbReference type="AlphaFoldDB" id="A0A7S9HCJ8"/>
<dbReference type="InterPro" id="IPR029044">
    <property type="entry name" value="Nucleotide-diphossugar_trans"/>
</dbReference>
<evidence type="ECO:0000313" key="3">
    <source>
        <dbReference type="Proteomes" id="UP000595095"/>
    </source>
</evidence>
<dbReference type="EMBL" id="CP064795">
    <property type="protein sequence ID" value="QPG04957.1"/>
    <property type="molecule type" value="Genomic_DNA"/>
</dbReference>
<gene>
    <name evidence="2" type="ORF">IT774_12440</name>
</gene>
<dbReference type="Pfam" id="PF00535">
    <property type="entry name" value="Glycos_transf_2"/>
    <property type="match status" value="1"/>
</dbReference>
<keyword evidence="2" id="KW-0808">Transferase</keyword>
<feature type="domain" description="Glycosyltransferase 2-like" evidence="1">
    <location>
        <begin position="4"/>
        <end position="105"/>
    </location>
</feature>
<proteinExistence type="predicted"/>
<dbReference type="SUPFAM" id="SSF53448">
    <property type="entry name" value="Nucleotide-diphospho-sugar transferases"/>
    <property type="match status" value="1"/>
</dbReference>
<dbReference type="PANTHER" id="PTHR22916">
    <property type="entry name" value="GLYCOSYLTRANSFERASE"/>
    <property type="match status" value="1"/>
</dbReference>
<organism evidence="2 3">
    <name type="scientific">Salinimonas marina</name>
    <dbReference type="NCBI Taxonomy" id="2785918"/>
    <lineage>
        <taxon>Bacteria</taxon>
        <taxon>Pseudomonadati</taxon>
        <taxon>Pseudomonadota</taxon>
        <taxon>Gammaproteobacteria</taxon>
        <taxon>Alteromonadales</taxon>
        <taxon>Alteromonadaceae</taxon>
        <taxon>Alteromonas/Salinimonas group</taxon>
        <taxon>Salinimonas</taxon>
    </lineage>
</organism>
<dbReference type="InterPro" id="IPR001173">
    <property type="entry name" value="Glyco_trans_2-like"/>
</dbReference>
<protein>
    <submittedName>
        <fullName evidence="2">Glycosyltransferase</fullName>
    </submittedName>
</protein>
<dbReference type="Proteomes" id="UP000595095">
    <property type="component" value="Chromosome"/>
</dbReference>
<dbReference type="GO" id="GO:0016758">
    <property type="term" value="F:hexosyltransferase activity"/>
    <property type="evidence" value="ECO:0007669"/>
    <property type="project" value="UniProtKB-ARBA"/>
</dbReference>
<keyword evidence="3" id="KW-1185">Reference proteome</keyword>
<dbReference type="Gene3D" id="3.90.550.10">
    <property type="entry name" value="Spore Coat Polysaccharide Biosynthesis Protein SpsA, Chain A"/>
    <property type="match status" value="1"/>
</dbReference>
<dbReference type="KEGG" id="smaa:IT774_12440"/>
<sequence length="349" mass="39195">MKLSIITATFNSEKTLRRCLDSVACQTRLSDIEHIIIDGRSTDKTLQLAAQYPHIETILSAKDRGIYDAFNKGISQATGDLVYFLNSDDELIGSDIADFIISQFKDAVMFLSGAVYCIEAARSFVAREYQPDEPKSKPRHQGFVCRREVFEEVGGFNECLTIAADMYFMKKVVRNYEGVCTDKLIAKFHLGGVSSQIDNRQNVIAQDKIVEYLLGDPAALDANIADASIHTQNNLYLKKIFKLFLNEQLDFSAMKGKNIAIFGTRGLSEIISGIGRHCDLQVNYFLVSNSSESLINSTFPCYSLNSNFDKEPDYVINCIEGGHREKISQSISKRLPSARILNWFEIDKV</sequence>
<evidence type="ECO:0000313" key="2">
    <source>
        <dbReference type="EMBL" id="QPG04957.1"/>
    </source>
</evidence>
<dbReference type="RefSeq" id="WP_195810048.1">
    <property type="nucleotide sequence ID" value="NZ_CP064795.1"/>
</dbReference>
<evidence type="ECO:0000259" key="1">
    <source>
        <dbReference type="Pfam" id="PF00535"/>
    </source>
</evidence>